<sequence>MHKSSMMQLAACPTPDLAALQPNKNPLISSYQSTSSQKNLSLLPENCLDSTSINTDSGSEKDSKTDLFEQLLASSR</sequence>
<protein>
    <submittedName>
        <fullName evidence="1">Uncharacterized protein</fullName>
    </submittedName>
</protein>
<reference evidence="1 2" key="1">
    <citation type="submission" date="2024-04" db="EMBL/GenBank/DDBJ databases">
        <title>Tritrichomonas musculus Genome.</title>
        <authorList>
            <person name="Alves-Ferreira E."/>
            <person name="Grigg M."/>
            <person name="Lorenzi H."/>
            <person name="Galac M."/>
        </authorList>
    </citation>
    <scope>NUCLEOTIDE SEQUENCE [LARGE SCALE GENOMIC DNA]</scope>
    <source>
        <strain evidence="1 2">EAF2021</strain>
    </source>
</reference>
<evidence type="ECO:0000313" key="1">
    <source>
        <dbReference type="EMBL" id="KAK8881405.1"/>
    </source>
</evidence>
<dbReference type="Proteomes" id="UP001470230">
    <property type="component" value="Unassembled WGS sequence"/>
</dbReference>
<evidence type="ECO:0000313" key="2">
    <source>
        <dbReference type="Proteomes" id="UP001470230"/>
    </source>
</evidence>
<organism evidence="1 2">
    <name type="scientific">Tritrichomonas musculus</name>
    <dbReference type="NCBI Taxonomy" id="1915356"/>
    <lineage>
        <taxon>Eukaryota</taxon>
        <taxon>Metamonada</taxon>
        <taxon>Parabasalia</taxon>
        <taxon>Tritrichomonadida</taxon>
        <taxon>Tritrichomonadidae</taxon>
        <taxon>Tritrichomonas</taxon>
    </lineage>
</organism>
<proteinExistence type="predicted"/>
<keyword evidence="2" id="KW-1185">Reference proteome</keyword>
<dbReference type="EMBL" id="JAPFFF010000010">
    <property type="protein sequence ID" value="KAK8881405.1"/>
    <property type="molecule type" value="Genomic_DNA"/>
</dbReference>
<comment type="caution">
    <text evidence="1">The sequence shown here is derived from an EMBL/GenBank/DDBJ whole genome shotgun (WGS) entry which is preliminary data.</text>
</comment>
<gene>
    <name evidence="1" type="ORF">M9Y10_004141</name>
</gene>
<name>A0ABR2JU58_9EUKA</name>
<accession>A0ABR2JU58</accession>